<accession>A0ACC2LTP0</accession>
<comment type="caution">
    <text evidence="1">The sequence shown here is derived from an EMBL/GenBank/DDBJ whole genome shotgun (WGS) entry which is preliminary data.</text>
</comment>
<keyword evidence="2" id="KW-1185">Reference proteome</keyword>
<dbReference type="Proteomes" id="UP001234297">
    <property type="component" value="Chromosome 3"/>
</dbReference>
<reference evidence="1 2" key="1">
    <citation type="journal article" date="2022" name="Hortic Res">
        <title>A haplotype resolved chromosomal level avocado genome allows analysis of novel avocado genes.</title>
        <authorList>
            <person name="Nath O."/>
            <person name="Fletcher S.J."/>
            <person name="Hayward A."/>
            <person name="Shaw L.M."/>
            <person name="Masouleh A.K."/>
            <person name="Furtado A."/>
            <person name="Henry R.J."/>
            <person name="Mitter N."/>
        </authorList>
    </citation>
    <scope>NUCLEOTIDE SEQUENCE [LARGE SCALE GENOMIC DNA]</scope>
    <source>
        <strain evidence="2">cv. Hass</strain>
    </source>
</reference>
<organism evidence="1 2">
    <name type="scientific">Persea americana</name>
    <name type="common">Avocado</name>
    <dbReference type="NCBI Taxonomy" id="3435"/>
    <lineage>
        <taxon>Eukaryota</taxon>
        <taxon>Viridiplantae</taxon>
        <taxon>Streptophyta</taxon>
        <taxon>Embryophyta</taxon>
        <taxon>Tracheophyta</taxon>
        <taxon>Spermatophyta</taxon>
        <taxon>Magnoliopsida</taxon>
        <taxon>Magnoliidae</taxon>
        <taxon>Laurales</taxon>
        <taxon>Lauraceae</taxon>
        <taxon>Persea</taxon>
    </lineage>
</organism>
<sequence length="226" mass="24969">MGPLLLSIFSLVATATLGPIHAVEYIVTNEAVGTTGGDRFNNEVGADFTKQVMEGASTFIWQTFRQGEGDRKNFDQVVMNVKTMEGNAVAVTLGNKINYSADSIAVSKGDLKDMVTGVLYHEMAHVWQWFGNQQTPSGLIEGIADFVRLKSGYPDPNWVKPGEGKNWDEGYSVTARFLDYCNSLKDGFVADLNGKMRNGYSNDFFMEILGKTVDQLWADYKAKYGS</sequence>
<evidence type="ECO:0000313" key="2">
    <source>
        <dbReference type="Proteomes" id="UP001234297"/>
    </source>
</evidence>
<proteinExistence type="predicted"/>
<evidence type="ECO:0000313" key="1">
    <source>
        <dbReference type="EMBL" id="KAJ8636789.1"/>
    </source>
</evidence>
<protein>
    <submittedName>
        <fullName evidence="1">Uncharacterized protein</fullName>
    </submittedName>
</protein>
<gene>
    <name evidence="1" type="ORF">MRB53_011056</name>
</gene>
<dbReference type="EMBL" id="CM056811">
    <property type="protein sequence ID" value="KAJ8636789.1"/>
    <property type="molecule type" value="Genomic_DNA"/>
</dbReference>
<name>A0ACC2LTP0_PERAE</name>